<gene>
    <name evidence="3" type="ORF">AX774_g112</name>
</gene>
<feature type="transmembrane region" description="Helical" evidence="2">
    <location>
        <begin position="290"/>
        <end position="311"/>
    </location>
</feature>
<dbReference type="EMBL" id="LSSK01000009">
    <property type="protein sequence ID" value="OMH86222.1"/>
    <property type="molecule type" value="Genomic_DNA"/>
</dbReference>
<dbReference type="OrthoDB" id="2126698at2759"/>
<comment type="caution">
    <text evidence="3">The sequence shown here is derived from an EMBL/GenBank/DDBJ whole genome shotgun (WGS) entry which is preliminary data.</text>
</comment>
<dbReference type="GO" id="GO:0042910">
    <property type="term" value="F:xenobiotic transmembrane transporter activity"/>
    <property type="evidence" value="ECO:0007669"/>
    <property type="project" value="InterPro"/>
</dbReference>
<proteinExistence type="inferred from homology"/>
<keyword evidence="2" id="KW-0812">Transmembrane</keyword>
<dbReference type="AlphaFoldDB" id="A0A1R1PZ24"/>
<feature type="transmembrane region" description="Helical" evidence="2">
    <location>
        <begin position="500"/>
        <end position="517"/>
    </location>
</feature>
<evidence type="ECO:0000313" key="4">
    <source>
        <dbReference type="Proteomes" id="UP000188320"/>
    </source>
</evidence>
<evidence type="ECO:0000313" key="3">
    <source>
        <dbReference type="EMBL" id="OMH86222.1"/>
    </source>
</evidence>
<organism evidence="3 4">
    <name type="scientific">Zancudomyces culisetae</name>
    <name type="common">Gut fungus</name>
    <name type="synonym">Smittium culisetae</name>
    <dbReference type="NCBI Taxonomy" id="1213189"/>
    <lineage>
        <taxon>Eukaryota</taxon>
        <taxon>Fungi</taxon>
        <taxon>Fungi incertae sedis</taxon>
        <taxon>Zoopagomycota</taxon>
        <taxon>Kickxellomycotina</taxon>
        <taxon>Harpellomycetes</taxon>
        <taxon>Harpellales</taxon>
        <taxon>Legeriomycetaceae</taxon>
        <taxon>Zancudomyces</taxon>
    </lineage>
</organism>
<dbReference type="GO" id="GO:0016020">
    <property type="term" value="C:membrane"/>
    <property type="evidence" value="ECO:0007669"/>
    <property type="project" value="InterPro"/>
</dbReference>
<dbReference type="Pfam" id="PF01554">
    <property type="entry name" value="MatE"/>
    <property type="match status" value="1"/>
</dbReference>
<evidence type="ECO:0000256" key="1">
    <source>
        <dbReference type="ARBA" id="ARBA00010199"/>
    </source>
</evidence>
<reference evidence="4" key="1">
    <citation type="submission" date="2017-01" db="EMBL/GenBank/DDBJ databases">
        <authorList>
            <person name="Wang Y."/>
            <person name="White M."/>
            <person name="Kvist S."/>
            <person name="Moncalvo J.-M."/>
        </authorList>
    </citation>
    <scope>NUCLEOTIDE SEQUENCE [LARGE SCALE GENOMIC DNA]</scope>
    <source>
        <strain evidence="4">COL-18-3</strain>
    </source>
</reference>
<keyword evidence="4" id="KW-1185">Reference proteome</keyword>
<dbReference type="PANTHER" id="PTHR11206">
    <property type="entry name" value="MULTIDRUG RESISTANCE PROTEIN"/>
    <property type="match status" value="1"/>
</dbReference>
<keyword evidence="2" id="KW-0472">Membrane</keyword>
<feature type="transmembrane region" description="Helical" evidence="2">
    <location>
        <begin position="427"/>
        <end position="454"/>
    </location>
</feature>
<comment type="similarity">
    <text evidence="1">Belongs to the multi antimicrobial extrusion (MATE) (TC 2.A.66.1) family.</text>
</comment>
<dbReference type="GO" id="GO:0015297">
    <property type="term" value="F:antiporter activity"/>
    <property type="evidence" value="ECO:0007669"/>
    <property type="project" value="InterPro"/>
</dbReference>
<keyword evidence="2" id="KW-1133">Transmembrane helix</keyword>
<dbReference type="InterPro" id="IPR002528">
    <property type="entry name" value="MATE_fam"/>
</dbReference>
<evidence type="ECO:0000256" key="2">
    <source>
        <dbReference type="SAM" id="Phobius"/>
    </source>
</evidence>
<feature type="transmembrane region" description="Helical" evidence="2">
    <location>
        <begin position="537"/>
        <end position="556"/>
    </location>
</feature>
<feature type="transmembrane region" description="Helical" evidence="2">
    <location>
        <begin position="250"/>
        <end position="270"/>
    </location>
</feature>
<protein>
    <submittedName>
        <fullName evidence="3">Ethionine resistance-conferring protein 1</fullName>
    </submittedName>
</protein>
<dbReference type="Proteomes" id="UP000188320">
    <property type="component" value="Unassembled WGS sequence"/>
</dbReference>
<accession>A0A1R1PZ24</accession>
<sequence>MIGIDVEDESLNQRPSEDVLLDSSEKAKYYRTRLMLLLKGYINENKKEGLRSYAEHLTVKNATKKRVIPNTTDLCYDLPSSSSDVELLGKSSMGGKKKKYNLFRGKKKCASERLKTYGTFNNNNDNDNDDNININVNADTNSSLSPKASSIQDKRLMMIRSNYLSTSKGNIKGSFDVLSDDEYLKSQTLSTKELMYVLEKNNKRIKGVATIETESMFPELQLELHDLEQGVVVKEMGEFRTNILPEVKRIVSNSIPLIFASICQFVMVFVETSTIGNLGKKELGGYGLGHIFLVFLGLPALVGLSGALETLCSQSTTGKENVKLNEHYQHIINEDVEEVADVIAINIGYSDFYITCNRSLHVLGDFFQGAHRDVCKRSGNSSLCTALSEVLYSNLFFAGDKFIIKTIYVCKGRVGAAYYYVWSKSGLNLGFVGVPLAMASGNLAMVFALSYIVYRLILKDKKREYFNGTGHQMENCATENCEMCRIIPPIPVLFQGWGQIFKLTIPGMIVMLATAGTNELISNGKCTGLVPTLFGKIYLRCFIYSLLFYLGCGGYIRDA</sequence>
<name>A0A1R1PZ24_ZANCU</name>